<dbReference type="CDD" id="cd00866">
    <property type="entry name" value="PEBP_euk"/>
    <property type="match status" value="1"/>
</dbReference>
<dbReference type="GO" id="GO:0030162">
    <property type="term" value="P:regulation of proteolysis"/>
    <property type="evidence" value="ECO:0007669"/>
    <property type="project" value="TreeGrafter"/>
</dbReference>
<dbReference type="InterPro" id="IPR008914">
    <property type="entry name" value="PEBP"/>
</dbReference>
<dbReference type="EMBL" id="KV878131">
    <property type="protein sequence ID" value="OJJ04351.1"/>
    <property type="molecule type" value="Genomic_DNA"/>
</dbReference>
<dbReference type="GeneID" id="63725903"/>
<dbReference type="STRING" id="1036611.A0A1L9PS83"/>
<keyword evidence="1" id="KW-0732">Signal</keyword>
<organism evidence="2 3">
    <name type="scientific">Aspergillus versicolor CBS 583.65</name>
    <dbReference type="NCBI Taxonomy" id="1036611"/>
    <lineage>
        <taxon>Eukaryota</taxon>
        <taxon>Fungi</taxon>
        <taxon>Dikarya</taxon>
        <taxon>Ascomycota</taxon>
        <taxon>Pezizomycotina</taxon>
        <taxon>Eurotiomycetes</taxon>
        <taxon>Eurotiomycetidae</taxon>
        <taxon>Eurotiales</taxon>
        <taxon>Aspergillaceae</taxon>
        <taxon>Aspergillus</taxon>
        <taxon>Aspergillus subgen. Nidulantes</taxon>
    </lineage>
</organism>
<dbReference type="Pfam" id="PF01161">
    <property type="entry name" value="PBP"/>
    <property type="match status" value="1"/>
</dbReference>
<gene>
    <name evidence="2" type="ORF">ASPVEDRAFT_30811</name>
</gene>
<evidence type="ECO:0008006" key="4">
    <source>
        <dbReference type="Google" id="ProtNLM"/>
    </source>
</evidence>
<dbReference type="GO" id="GO:0005543">
    <property type="term" value="F:phospholipid binding"/>
    <property type="evidence" value="ECO:0007669"/>
    <property type="project" value="TreeGrafter"/>
</dbReference>
<dbReference type="VEuPathDB" id="FungiDB:ASPVEDRAFT_30811"/>
<dbReference type="InterPro" id="IPR035810">
    <property type="entry name" value="PEBP_euk"/>
</dbReference>
<evidence type="ECO:0000313" key="2">
    <source>
        <dbReference type="EMBL" id="OJJ04351.1"/>
    </source>
</evidence>
<dbReference type="AlphaFoldDB" id="A0A1L9PS83"/>
<feature type="chain" id="PRO_5012611916" description="Phosphatidylethanolamine-binding protein" evidence="1">
    <location>
        <begin position="20"/>
        <end position="247"/>
    </location>
</feature>
<reference evidence="3" key="1">
    <citation type="journal article" date="2017" name="Genome Biol.">
        <title>Comparative genomics reveals high biological diversity and specific adaptations in the industrially and medically important fungal genus Aspergillus.</title>
        <authorList>
            <person name="de Vries R.P."/>
            <person name="Riley R."/>
            <person name="Wiebenga A."/>
            <person name="Aguilar-Osorio G."/>
            <person name="Amillis S."/>
            <person name="Uchima C.A."/>
            <person name="Anderluh G."/>
            <person name="Asadollahi M."/>
            <person name="Askin M."/>
            <person name="Barry K."/>
            <person name="Battaglia E."/>
            <person name="Bayram O."/>
            <person name="Benocci T."/>
            <person name="Braus-Stromeyer S.A."/>
            <person name="Caldana C."/>
            <person name="Canovas D."/>
            <person name="Cerqueira G.C."/>
            <person name="Chen F."/>
            <person name="Chen W."/>
            <person name="Choi C."/>
            <person name="Clum A."/>
            <person name="Dos Santos R.A."/>
            <person name="Damasio A.R."/>
            <person name="Diallinas G."/>
            <person name="Emri T."/>
            <person name="Fekete E."/>
            <person name="Flipphi M."/>
            <person name="Freyberg S."/>
            <person name="Gallo A."/>
            <person name="Gournas C."/>
            <person name="Habgood R."/>
            <person name="Hainaut M."/>
            <person name="Harispe M.L."/>
            <person name="Henrissat B."/>
            <person name="Hilden K.S."/>
            <person name="Hope R."/>
            <person name="Hossain A."/>
            <person name="Karabika E."/>
            <person name="Karaffa L."/>
            <person name="Karanyi Z."/>
            <person name="Krasevec N."/>
            <person name="Kuo A."/>
            <person name="Kusch H."/>
            <person name="LaButti K."/>
            <person name="Lagendijk E.L."/>
            <person name="Lapidus A."/>
            <person name="Levasseur A."/>
            <person name="Lindquist E."/>
            <person name="Lipzen A."/>
            <person name="Logrieco A.F."/>
            <person name="MacCabe A."/>
            <person name="Maekelae M.R."/>
            <person name="Malavazi I."/>
            <person name="Melin P."/>
            <person name="Meyer V."/>
            <person name="Mielnichuk N."/>
            <person name="Miskei M."/>
            <person name="Molnar A.P."/>
            <person name="Mule G."/>
            <person name="Ngan C.Y."/>
            <person name="Orejas M."/>
            <person name="Orosz E."/>
            <person name="Ouedraogo J.P."/>
            <person name="Overkamp K.M."/>
            <person name="Park H.-S."/>
            <person name="Perrone G."/>
            <person name="Piumi F."/>
            <person name="Punt P.J."/>
            <person name="Ram A.F."/>
            <person name="Ramon A."/>
            <person name="Rauscher S."/>
            <person name="Record E."/>
            <person name="Riano-Pachon D.M."/>
            <person name="Robert V."/>
            <person name="Roehrig J."/>
            <person name="Ruller R."/>
            <person name="Salamov A."/>
            <person name="Salih N.S."/>
            <person name="Samson R.A."/>
            <person name="Sandor E."/>
            <person name="Sanguinetti M."/>
            <person name="Schuetze T."/>
            <person name="Sepcic K."/>
            <person name="Shelest E."/>
            <person name="Sherlock G."/>
            <person name="Sophianopoulou V."/>
            <person name="Squina F.M."/>
            <person name="Sun H."/>
            <person name="Susca A."/>
            <person name="Todd R.B."/>
            <person name="Tsang A."/>
            <person name="Unkles S.E."/>
            <person name="van de Wiele N."/>
            <person name="van Rossen-Uffink D."/>
            <person name="Oliveira J.V."/>
            <person name="Vesth T.C."/>
            <person name="Visser J."/>
            <person name="Yu J.-H."/>
            <person name="Zhou M."/>
            <person name="Andersen M.R."/>
            <person name="Archer D.B."/>
            <person name="Baker S.E."/>
            <person name="Benoit I."/>
            <person name="Brakhage A.A."/>
            <person name="Braus G.H."/>
            <person name="Fischer R."/>
            <person name="Frisvad J.C."/>
            <person name="Goldman G.H."/>
            <person name="Houbraken J."/>
            <person name="Oakley B."/>
            <person name="Pocsi I."/>
            <person name="Scazzocchio C."/>
            <person name="Seiboth B."/>
            <person name="vanKuyk P.A."/>
            <person name="Wortman J."/>
            <person name="Dyer P.S."/>
            <person name="Grigoriev I.V."/>
        </authorList>
    </citation>
    <scope>NUCLEOTIDE SEQUENCE [LARGE SCALE GENOMIC DNA]</scope>
    <source>
        <strain evidence="3">CBS 583.65</strain>
    </source>
</reference>
<accession>A0A1L9PS83</accession>
<keyword evidence="3" id="KW-1185">Reference proteome</keyword>
<dbReference type="PANTHER" id="PTHR11362:SF141">
    <property type="entry name" value="PHOSPHATIDYLETHANOLAMINE-BINDING PROTEIN"/>
    <property type="match status" value="1"/>
</dbReference>
<dbReference type="PANTHER" id="PTHR11362">
    <property type="entry name" value="PHOSPHATIDYLETHANOLAMINE-BINDING PROTEIN"/>
    <property type="match status" value="1"/>
</dbReference>
<sequence length="247" mass="27990">MYPQKVIYLTSLLLGSAFAALLNPLPPSLPILELRYPHGPWISPGDTILMSATHPLPRISSWGLQANSTYLLVFVDLDVLYGEYLTVILHWYQPGMRMHHPDDPWLEPSGPGKGQHEEHIAKYISPQPPQGSHHRYVYLMFEQHEEYIFPRCFRHILPKTMEARAGFDLRQFVKVTGLKHPVAGNYFFVENDDAVTGTFTSTVSTPSPTTTWVRSAPCTQPVISTATTLSGAQKQHVRWLRGRQTVM</sequence>
<dbReference type="Gene3D" id="3.90.280.10">
    <property type="entry name" value="PEBP-like"/>
    <property type="match status" value="1"/>
</dbReference>
<dbReference type="SUPFAM" id="SSF49777">
    <property type="entry name" value="PEBP-like"/>
    <property type="match status" value="1"/>
</dbReference>
<dbReference type="Proteomes" id="UP000184073">
    <property type="component" value="Unassembled WGS sequence"/>
</dbReference>
<protein>
    <recommendedName>
        <fullName evidence="4">Phosphatidylethanolamine-binding protein</fullName>
    </recommendedName>
</protein>
<dbReference type="RefSeq" id="XP_040670113.1">
    <property type="nucleotide sequence ID" value="XM_040810392.1"/>
</dbReference>
<dbReference type="InterPro" id="IPR036610">
    <property type="entry name" value="PEBP-like_sf"/>
</dbReference>
<evidence type="ECO:0000313" key="3">
    <source>
        <dbReference type="Proteomes" id="UP000184073"/>
    </source>
</evidence>
<dbReference type="OrthoDB" id="440553at2759"/>
<evidence type="ECO:0000256" key="1">
    <source>
        <dbReference type="SAM" id="SignalP"/>
    </source>
</evidence>
<feature type="signal peptide" evidence="1">
    <location>
        <begin position="1"/>
        <end position="19"/>
    </location>
</feature>
<dbReference type="GO" id="GO:0030414">
    <property type="term" value="F:peptidase inhibitor activity"/>
    <property type="evidence" value="ECO:0007669"/>
    <property type="project" value="TreeGrafter"/>
</dbReference>
<name>A0A1L9PS83_ASPVE</name>
<dbReference type="GO" id="GO:0046578">
    <property type="term" value="P:regulation of Ras protein signal transduction"/>
    <property type="evidence" value="ECO:0007669"/>
    <property type="project" value="TreeGrafter"/>
</dbReference>
<proteinExistence type="predicted"/>